<name>A0A9D2JIP0_9ENTE</name>
<dbReference type="GO" id="GO:0003916">
    <property type="term" value="F:DNA topoisomerase activity"/>
    <property type="evidence" value="ECO:0007669"/>
    <property type="project" value="InterPro"/>
</dbReference>
<proteinExistence type="predicted"/>
<dbReference type="Gene3D" id="3.40.1310.30">
    <property type="match status" value="1"/>
</dbReference>
<evidence type="ECO:0000259" key="1">
    <source>
        <dbReference type="Pfam" id="PF01719"/>
    </source>
</evidence>
<dbReference type="GO" id="GO:0006260">
    <property type="term" value="P:DNA replication"/>
    <property type="evidence" value="ECO:0007669"/>
    <property type="project" value="InterPro"/>
</dbReference>
<feature type="domain" description="Plasmid replication protein origin binding" evidence="1">
    <location>
        <begin position="47"/>
        <end position="139"/>
    </location>
</feature>
<dbReference type="AlphaFoldDB" id="A0A9D2JIP0"/>
<reference evidence="2" key="2">
    <citation type="submission" date="2021-04" db="EMBL/GenBank/DDBJ databases">
        <authorList>
            <person name="Gilroy R."/>
        </authorList>
    </citation>
    <scope>NUCLEOTIDE SEQUENCE</scope>
    <source>
        <strain evidence="2">CHK172-16539</strain>
    </source>
</reference>
<dbReference type="Pfam" id="PF01719">
    <property type="entry name" value="Rep_OBD"/>
    <property type="match status" value="1"/>
</dbReference>
<protein>
    <recommendedName>
        <fullName evidence="1">Plasmid replication protein origin binding domain-containing protein</fullName>
    </recommendedName>
</protein>
<evidence type="ECO:0000313" key="3">
    <source>
        <dbReference type="Proteomes" id="UP000824063"/>
    </source>
</evidence>
<dbReference type="InterPro" id="IPR002631">
    <property type="entry name" value="Plasmid_rep_OBD"/>
</dbReference>
<sequence length="446" mass="52713">MKKNEMKKRFRRYEAVRTFEYETHNKDKELISDMTETEWKEKVIQELSSVDCEEIWFIFHDKDMLPATETSPAIKKGLHVHITVIFANGRYPEPVAEILNTNVSQMNKVGRMAGVMRYMTHTNDGAMNDRKYRYDIEELYAYKRGIRMTEDEKRAAYTEHIVGKEVANETERDFVQETIVQVLNGEVMQKDLRQIFIDEFGMKQGSNLFMDNKRKLYSAVDQYREEFIYRKRTEGRSLVTVYIEGQGNVGKTTLARLMCQYQNKKHGFQKDKYFESSADGKSLTSDPFQNYEFEYSTLLDEFMPEQNLGFTSFNKYFNQTGIVDVASRQNVKPWYSDFCIISKSRPLIQTVNALFKEASIEEQRDPYNVRLQIQRRIPINIVFEKGHITVKKFNVNENRYEIWNEYKGDTKSHEFLTKFLQETNVLIEEVRASFEIADMLDVDLID</sequence>
<dbReference type="Proteomes" id="UP000824063">
    <property type="component" value="Unassembled WGS sequence"/>
</dbReference>
<reference evidence="2" key="1">
    <citation type="journal article" date="2021" name="PeerJ">
        <title>Extensive microbial diversity within the chicken gut microbiome revealed by metagenomics and culture.</title>
        <authorList>
            <person name="Gilroy R."/>
            <person name="Ravi A."/>
            <person name="Getino M."/>
            <person name="Pursley I."/>
            <person name="Horton D.L."/>
            <person name="Alikhan N.F."/>
            <person name="Baker D."/>
            <person name="Gharbi K."/>
            <person name="Hall N."/>
            <person name="Watson M."/>
            <person name="Adriaenssens E.M."/>
            <person name="Foster-Nyarko E."/>
            <person name="Jarju S."/>
            <person name="Secka A."/>
            <person name="Antonio M."/>
            <person name="Oren A."/>
            <person name="Chaudhuri R.R."/>
            <person name="La Ragione R."/>
            <person name="Hildebrand F."/>
            <person name="Pallen M.J."/>
        </authorList>
    </citation>
    <scope>NUCLEOTIDE SEQUENCE</scope>
    <source>
        <strain evidence="2">CHK172-16539</strain>
    </source>
</reference>
<gene>
    <name evidence="2" type="ORF">IAA20_07835</name>
</gene>
<dbReference type="EMBL" id="DXBN01000177">
    <property type="protein sequence ID" value="HIZ53834.1"/>
    <property type="molecule type" value="Genomic_DNA"/>
</dbReference>
<organism evidence="2 3">
    <name type="scientific">Candidatus Enterococcus avicola</name>
    <dbReference type="NCBI Taxonomy" id="2838561"/>
    <lineage>
        <taxon>Bacteria</taxon>
        <taxon>Bacillati</taxon>
        <taxon>Bacillota</taxon>
        <taxon>Bacilli</taxon>
        <taxon>Lactobacillales</taxon>
        <taxon>Enterococcaceae</taxon>
        <taxon>Enterococcus</taxon>
    </lineage>
</organism>
<evidence type="ECO:0000313" key="2">
    <source>
        <dbReference type="EMBL" id="HIZ53834.1"/>
    </source>
</evidence>
<dbReference type="GO" id="GO:0003677">
    <property type="term" value="F:DNA binding"/>
    <property type="evidence" value="ECO:0007669"/>
    <property type="project" value="InterPro"/>
</dbReference>
<comment type="caution">
    <text evidence="2">The sequence shown here is derived from an EMBL/GenBank/DDBJ whole genome shotgun (WGS) entry which is preliminary data.</text>
</comment>
<dbReference type="GO" id="GO:0005727">
    <property type="term" value="C:extrachromosomal circular DNA"/>
    <property type="evidence" value="ECO:0007669"/>
    <property type="project" value="InterPro"/>
</dbReference>
<accession>A0A9D2JIP0</accession>